<dbReference type="AlphaFoldDB" id="A0A4C1WIG2"/>
<organism evidence="2 3">
    <name type="scientific">Eumeta variegata</name>
    <name type="common">Bagworm moth</name>
    <name type="synonym">Eumeta japonica</name>
    <dbReference type="NCBI Taxonomy" id="151549"/>
    <lineage>
        <taxon>Eukaryota</taxon>
        <taxon>Metazoa</taxon>
        <taxon>Ecdysozoa</taxon>
        <taxon>Arthropoda</taxon>
        <taxon>Hexapoda</taxon>
        <taxon>Insecta</taxon>
        <taxon>Pterygota</taxon>
        <taxon>Neoptera</taxon>
        <taxon>Endopterygota</taxon>
        <taxon>Lepidoptera</taxon>
        <taxon>Glossata</taxon>
        <taxon>Ditrysia</taxon>
        <taxon>Tineoidea</taxon>
        <taxon>Psychidae</taxon>
        <taxon>Oiketicinae</taxon>
        <taxon>Eumeta</taxon>
    </lineage>
</organism>
<keyword evidence="1" id="KW-0812">Transmembrane</keyword>
<feature type="transmembrane region" description="Helical" evidence="1">
    <location>
        <begin position="104"/>
        <end position="127"/>
    </location>
</feature>
<evidence type="ECO:0000313" key="3">
    <source>
        <dbReference type="Proteomes" id="UP000299102"/>
    </source>
</evidence>
<keyword evidence="3" id="KW-1185">Reference proteome</keyword>
<dbReference type="EMBL" id="BGZK01000563">
    <property type="protein sequence ID" value="GBP50302.1"/>
    <property type="molecule type" value="Genomic_DNA"/>
</dbReference>
<evidence type="ECO:0000256" key="1">
    <source>
        <dbReference type="SAM" id="Phobius"/>
    </source>
</evidence>
<feature type="transmembrane region" description="Helical" evidence="1">
    <location>
        <begin position="72"/>
        <end position="92"/>
    </location>
</feature>
<evidence type="ECO:0000313" key="2">
    <source>
        <dbReference type="EMBL" id="GBP50302.1"/>
    </source>
</evidence>
<reference evidence="2 3" key="1">
    <citation type="journal article" date="2019" name="Commun. Biol.">
        <title>The bagworm genome reveals a unique fibroin gene that provides high tensile strength.</title>
        <authorList>
            <person name="Kono N."/>
            <person name="Nakamura H."/>
            <person name="Ohtoshi R."/>
            <person name="Tomita M."/>
            <person name="Numata K."/>
            <person name="Arakawa K."/>
        </authorList>
    </citation>
    <scope>NUCLEOTIDE SEQUENCE [LARGE SCALE GENOMIC DNA]</scope>
</reference>
<gene>
    <name evidence="2" type="ORF">EVAR_102270_1</name>
</gene>
<protein>
    <submittedName>
        <fullName evidence="2">Uncharacterized protein</fullName>
    </submittedName>
</protein>
<proteinExistence type="predicted"/>
<keyword evidence="1" id="KW-1133">Transmembrane helix</keyword>
<accession>A0A4C1WIG2</accession>
<name>A0A4C1WIG2_EUMVA</name>
<dbReference type="Proteomes" id="UP000299102">
    <property type="component" value="Unassembled WGS sequence"/>
</dbReference>
<comment type="caution">
    <text evidence="2">The sequence shown here is derived from an EMBL/GenBank/DDBJ whole genome shotgun (WGS) entry which is preliminary data.</text>
</comment>
<sequence>MRRKHFNGGNPKIYSPNLCPASGERANDGDPPVILSSTPVFVSCECGSLHSADYSSCSTRDNTLIRYFDGHLCLLPALAELAEFFCMPYPYFPCRPSSRTAVPGGAFTLVSLIALLGFHFIHFPALFRRKSVLSRRTLAPALRH</sequence>
<keyword evidence="1" id="KW-0472">Membrane</keyword>